<gene>
    <name evidence="1" type="ORF">PsYK624_111710</name>
</gene>
<proteinExistence type="predicted"/>
<protein>
    <submittedName>
        <fullName evidence="1">Uncharacterized protein</fullName>
    </submittedName>
</protein>
<evidence type="ECO:0000313" key="2">
    <source>
        <dbReference type="Proteomes" id="UP000703269"/>
    </source>
</evidence>
<keyword evidence="2" id="KW-1185">Reference proteome</keyword>
<reference evidence="1 2" key="1">
    <citation type="submission" date="2021-08" db="EMBL/GenBank/DDBJ databases">
        <title>Draft Genome Sequence of Phanerochaete sordida strain YK-624.</title>
        <authorList>
            <person name="Mori T."/>
            <person name="Dohra H."/>
            <person name="Suzuki T."/>
            <person name="Kawagishi H."/>
            <person name="Hirai H."/>
        </authorList>
    </citation>
    <scope>NUCLEOTIDE SEQUENCE [LARGE SCALE GENOMIC DNA]</scope>
    <source>
        <strain evidence="1 2">YK-624</strain>
    </source>
</reference>
<name>A0A9P3LHH9_9APHY</name>
<dbReference type="Proteomes" id="UP000703269">
    <property type="component" value="Unassembled WGS sequence"/>
</dbReference>
<dbReference type="EMBL" id="BPQB01000044">
    <property type="protein sequence ID" value="GJE94993.1"/>
    <property type="molecule type" value="Genomic_DNA"/>
</dbReference>
<evidence type="ECO:0000313" key="1">
    <source>
        <dbReference type="EMBL" id="GJE94993.1"/>
    </source>
</evidence>
<dbReference type="AlphaFoldDB" id="A0A9P3LHH9"/>
<sequence>MTFNRVPPPSARCRPGSRLEKAVLDCMSKEQISEMRKLRATDLVTWTANDSSARLNIVHRAHRCVAT</sequence>
<accession>A0A9P3LHH9</accession>
<comment type="caution">
    <text evidence="1">The sequence shown here is derived from an EMBL/GenBank/DDBJ whole genome shotgun (WGS) entry which is preliminary data.</text>
</comment>
<organism evidence="1 2">
    <name type="scientific">Phanerochaete sordida</name>
    <dbReference type="NCBI Taxonomy" id="48140"/>
    <lineage>
        <taxon>Eukaryota</taxon>
        <taxon>Fungi</taxon>
        <taxon>Dikarya</taxon>
        <taxon>Basidiomycota</taxon>
        <taxon>Agaricomycotina</taxon>
        <taxon>Agaricomycetes</taxon>
        <taxon>Polyporales</taxon>
        <taxon>Phanerochaetaceae</taxon>
        <taxon>Phanerochaete</taxon>
    </lineage>
</organism>